<dbReference type="EMBL" id="LSSN01000019">
    <property type="protein sequence ID" value="OMJ26457.1"/>
    <property type="molecule type" value="Genomic_DNA"/>
</dbReference>
<dbReference type="Gene3D" id="2.30.180.10">
    <property type="entry name" value="FAS1 domain"/>
    <property type="match status" value="2"/>
</dbReference>
<feature type="region of interest" description="Disordered" evidence="1">
    <location>
        <begin position="316"/>
        <end position="340"/>
    </location>
</feature>
<comment type="caution">
    <text evidence="4">The sequence shown here is derived from an EMBL/GenBank/DDBJ whole genome shotgun (WGS) entry which is preliminary data.</text>
</comment>
<dbReference type="Proteomes" id="UP000187283">
    <property type="component" value="Unassembled WGS sequence"/>
</dbReference>
<feature type="chain" id="PRO_5012051342" description="FAS1 domain-containing protein" evidence="2">
    <location>
        <begin position="22"/>
        <end position="565"/>
    </location>
</feature>
<dbReference type="Pfam" id="PF02469">
    <property type="entry name" value="Fasciclin"/>
    <property type="match status" value="2"/>
</dbReference>
<proteinExistence type="predicted"/>
<evidence type="ECO:0000313" key="5">
    <source>
        <dbReference type="Proteomes" id="UP000187283"/>
    </source>
</evidence>
<dbReference type="InterPro" id="IPR000782">
    <property type="entry name" value="FAS1_domain"/>
</dbReference>
<evidence type="ECO:0000256" key="1">
    <source>
        <dbReference type="SAM" id="MobiDB-lite"/>
    </source>
</evidence>
<evidence type="ECO:0000313" key="4">
    <source>
        <dbReference type="EMBL" id="OMJ26457.1"/>
    </source>
</evidence>
<feature type="domain" description="FAS1" evidence="3">
    <location>
        <begin position="23"/>
        <end position="171"/>
    </location>
</feature>
<feature type="compositionally biased region" description="Low complexity" evidence="1">
    <location>
        <begin position="320"/>
        <end position="331"/>
    </location>
</feature>
<keyword evidence="2" id="KW-0732">Signal</keyword>
<dbReference type="PANTHER" id="PTHR10900:SF77">
    <property type="entry name" value="FI19380P1"/>
    <property type="match status" value="1"/>
</dbReference>
<protein>
    <recommendedName>
        <fullName evidence="3">FAS1 domain-containing protein</fullName>
    </recommendedName>
</protein>
<dbReference type="SUPFAM" id="SSF82153">
    <property type="entry name" value="FAS1 domain"/>
    <property type="match status" value="2"/>
</dbReference>
<name>A0A1R1YHR2_9FUNG</name>
<gene>
    <name evidence="4" type="ORF">AYI70_g167</name>
</gene>
<feature type="region of interest" description="Disordered" evidence="1">
    <location>
        <begin position="393"/>
        <end position="491"/>
    </location>
</feature>
<dbReference type="OrthoDB" id="286301at2759"/>
<sequence length="565" mass="58903">MKVVLTKLVYICAVSIGLCAAASNPIIDALKNEKDLSIISRVVEKQFSTADYDTTASPFTFFAPSDKAIRESNLGKLKDDEIIAILAYHVLDSRQLSTDFKDRVTFYNTMQRNSKYVNLPNGNPQVLGAYKSGKSVRLSDGTFDPNEKPASVIKADILAAKGVIHIIDKVLNLPAKISKILSSNPRFSLIGKELNVTNLLSVLDDAQGLTLFAPSNEAISNYLKSGIDASAGNLIPILQNHILLQDVLYSTNITEDTKTYNTGLNGSTVSAGRSRNGSINIQSGPVFLPNLLTANGVIQGINAVLTPDLSIFRPLNRTETGSGNNSTTNGTAQATPGDKNRPLFNLILSILGINGRNSSNNSSVSGDSVSKGSEVEILTASQNIVVTFGVDAAESSSESESTTEITSSSEAPSSSTEVSSSSAEVSSSSSEVSSSSSEVSSSSSEVSSSSAEVSSSSAEVSSSSTEVSSSSAEVSSSSTEVSSSSSEGSSSLSGAILNFSTESFIVTSTKQVPGLVTETSVVDSSRTTTIVNSLVSTTVELITIVQTLAIGSNFTSTVQSSTVSV</sequence>
<dbReference type="AlphaFoldDB" id="A0A1R1YHR2"/>
<dbReference type="PROSITE" id="PS50213">
    <property type="entry name" value="FAS1"/>
    <property type="match status" value="2"/>
</dbReference>
<evidence type="ECO:0000256" key="2">
    <source>
        <dbReference type="SAM" id="SignalP"/>
    </source>
</evidence>
<dbReference type="SMART" id="SM00554">
    <property type="entry name" value="FAS1"/>
    <property type="match status" value="2"/>
</dbReference>
<dbReference type="STRING" id="133412.A0A1R1YHR2"/>
<dbReference type="InterPro" id="IPR036378">
    <property type="entry name" value="FAS1_dom_sf"/>
</dbReference>
<dbReference type="PANTHER" id="PTHR10900">
    <property type="entry name" value="PERIOSTIN-RELATED"/>
    <property type="match status" value="1"/>
</dbReference>
<evidence type="ECO:0000259" key="3">
    <source>
        <dbReference type="PROSITE" id="PS50213"/>
    </source>
</evidence>
<accession>A0A1R1YHR2</accession>
<feature type="domain" description="FAS1" evidence="3">
    <location>
        <begin position="174"/>
        <end position="305"/>
    </location>
</feature>
<organism evidence="4 5">
    <name type="scientific">Smittium culicis</name>
    <dbReference type="NCBI Taxonomy" id="133412"/>
    <lineage>
        <taxon>Eukaryota</taxon>
        <taxon>Fungi</taxon>
        <taxon>Fungi incertae sedis</taxon>
        <taxon>Zoopagomycota</taxon>
        <taxon>Kickxellomycotina</taxon>
        <taxon>Harpellomycetes</taxon>
        <taxon>Harpellales</taxon>
        <taxon>Legeriomycetaceae</taxon>
        <taxon>Smittium</taxon>
    </lineage>
</organism>
<keyword evidence="5" id="KW-1185">Reference proteome</keyword>
<feature type="signal peptide" evidence="2">
    <location>
        <begin position="1"/>
        <end position="21"/>
    </location>
</feature>
<dbReference type="InterPro" id="IPR050904">
    <property type="entry name" value="Adhesion/Biosynth-related"/>
</dbReference>
<reference evidence="4 5" key="1">
    <citation type="submission" date="2017-01" db="EMBL/GenBank/DDBJ databases">
        <authorList>
            <person name="Mah S.A."/>
            <person name="Swanson W.J."/>
            <person name="Moy G.W."/>
            <person name="Vacquier V.D."/>
        </authorList>
    </citation>
    <scope>NUCLEOTIDE SEQUENCE [LARGE SCALE GENOMIC DNA]</scope>
    <source>
        <strain evidence="4 5">GSMNP</strain>
    </source>
</reference>